<keyword evidence="7 12" id="KW-0547">Nucleotide-binding</keyword>
<dbReference type="Gene3D" id="1.10.510.10">
    <property type="entry name" value="Transferase(Phosphotransferase) domain 1"/>
    <property type="match status" value="2"/>
</dbReference>
<dbReference type="AlphaFoldDB" id="A0A2G5U7S1"/>
<evidence type="ECO:0000256" key="9">
    <source>
        <dbReference type="ARBA" id="ARBA00022840"/>
    </source>
</evidence>
<dbReference type="InterPro" id="IPR000719">
    <property type="entry name" value="Prot_kinase_dom"/>
</dbReference>
<comment type="caution">
    <text evidence="15">The sequence shown here is derived from an EMBL/GenBank/DDBJ whole genome shotgun (WGS) entry which is preliminary data.</text>
</comment>
<reference evidence="16" key="1">
    <citation type="submission" date="2017-10" db="EMBL/GenBank/DDBJ databases">
        <title>Rapid genome shrinkage in a self-fertile nematode reveals novel sperm competition proteins.</title>
        <authorList>
            <person name="Yin D."/>
            <person name="Schwarz E.M."/>
            <person name="Thomas C.G."/>
            <person name="Felde R.L."/>
            <person name="Korf I.F."/>
            <person name="Cutter A.D."/>
            <person name="Schartner C.M."/>
            <person name="Ralston E.J."/>
            <person name="Meyer B.J."/>
            <person name="Haag E.S."/>
        </authorList>
    </citation>
    <scope>NUCLEOTIDE SEQUENCE [LARGE SCALE GENOMIC DNA]</scope>
    <source>
        <strain evidence="16">JU1422</strain>
    </source>
</reference>
<dbReference type="InterPro" id="IPR003527">
    <property type="entry name" value="MAP_kinase_CS"/>
</dbReference>
<evidence type="ECO:0000313" key="16">
    <source>
        <dbReference type="Proteomes" id="UP000230233"/>
    </source>
</evidence>
<feature type="domain" description="Protein kinase" evidence="14">
    <location>
        <begin position="113"/>
        <end position="414"/>
    </location>
</feature>
<dbReference type="STRING" id="1611254.A0A2G5U7S1"/>
<organism evidence="15 16">
    <name type="scientific">Caenorhabditis nigoni</name>
    <dbReference type="NCBI Taxonomy" id="1611254"/>
    <lineage>
        <taxon>Eukaryota</taxon>
        <taxon>Metazoa</taxon>
        <taxon>Ecdysozoa</taxon>
        <taxon>Nematoda</taxon>
        <taxon>Chromadorea</taxon>
        <taxon>Rhabditida</taxon>
        <taxon>Rhabditina</taxon>
        <taxon>Rhabditomorpha</taxon>
        <taxon>Rhabditoidea</taxon>
        <taxon>Rhabditidae</taxon>
        <taxon>Peloderinae</taxon>
        <taxon>Caenorhabditis</taxon>
    </lineage>
</organism>
<dbReference type="PRINTS" id="PR01773">
    <property type="entry name" value="P38MAPKINASE"/>
</dbReference>
<gene>
    <name evidence="15" type="primary">Cni-pmk-3</name>
    <name evidence="15" type="synonym">Cnig_chr_IV.g14787</name>
    <name evidence="15" type="ORF">B9Z55_014787</name>
</gene>
<feature type="binding site" evidence="12">
    <location>
        <position position="555"/>
    </location>
    <ligand>
        <name>ATP</name>
        <dbReference type="ChEBI" id="CHEBI:30616"/>
    </ligand>
</feature>
<comment type="catalytic activity">
    <reaction evidence="10">
        <text>L-threonyl-[protein] + ATP = O-phospho-L-threonyl-[protein] + ADP + H(+)</text>
        <dbReference type="Rhea" id="RHEA:46608"/>
        <dbReference type="Rhea" id="RHEA-COMP:11060"/>
        <dbReference type="Rhea" id="RHEA-COMP:11605"/>
        <dbReference type="ChEBI" id="CHEBI:15378"/>
        <dbReference type="ChEBI" id="CHEBI:30013"/>
        <dbReference type="ChEBI" id="CHEBI:30616"/>
        <dbReference type="ChEBI" id="CHEBI:61977"/>
        <dbReference type="ChEBI" id="CHEBI:456216"/>
        <dbReference type="EC" id="2.7.11.24"/>
    </reaction>
</comment>
<dbReference type="PROSITE" id="PS01351">
    <property type="entry name" value="MAPK"/>
    <property type="match status" value="2"/>
</dbReference>
<comment type="cofactor">
    <cofactor evidence="1">
        <name>Mg(2+)</name>
        <dbReference type="ChEBI" id="CHEBI:18420"/>
    </cofactor>
</comment>
<evidence type="ECO:0000256" key="1">
    <source>
        <dbReference type="ARBA" id="ARBA00001946"/>
    </source>
</evidence>
<dbReference type="SMART" id="SM00220">
    <property type="entry name" value="S_TKc"/>
    <property type="match status" value="2"/>
</dbReference>
<dbReference type="InterPro" id="IPR011009">
    <property type="entry name" value="Kinase-like_dom_sf"/>
</dbReference>
<evidence type="ECO:0000259" key="14">
    <source>
        <dbReference type="PROSITE" id="PS50011"/>
    </source>
</evidence>
<dbReference type="InterPro" id="IPR008352">
    <property type="entry name" value="MAPK_HOG-like"/>
</dbReference>
<dbReference type="Proteomes" id="UP000230233">
    <property type="component" value="Chromosome IV"/>
</dbReference>
<keyword evidence="8" id="KW-0418">Kinase</keyword>
<evidence type="ECO:0000256" key="10">
    <source>
        <dbReference type="ARBA" id="ARBA00047592"/>
    </source>
</evidence>
<dbReference type="Pfam" id="PF00069">
    <property type="entry name" value="Pkinase"/>
    <property type="match status" value="2"/>
</dbReference>
<dbReference type="PROSITE" id="PS00107">
    <property type="entry name" value="PROTEIN_KINASE_ATP"/>
    <property type="match status" value="2"/>
</dbReference>
<comment type="catalytic activity">
    <reaction evidence="11">
        <text>L-seryl-[protein] + ATP = O-phospho-L-seryl-[protein] + ADP + H(+)</text>
        <dbReference type="Rhea" id="RHEA:17989"/>
        <dbReference type="Rhea" id="RHEA-COMP:9863"/>
        <dbReference type="Rhea" id="RHEA-COMP:11604"/>
        <dbReference type="ChEBI" id="CHEBI:15378"/>
        <dbReference type="ChEBI" id="CHEBI:29999"/>
        <dbReference type="ChEBI" id="CHEBI:30616"/>
        <dbReference type="ChEBI" id="CHEBI:83421"/>
        <dbReference type="ChEBI" id="CHEBI:456216"/>
        <dbReference type="EC" id="2.7.11.24"/>
    </reaction>
</comment>
<protein>
    <recommendedName>
        <fullName evidence="3">mitogen-activated protein kinase</fullName>
        <ecNumber evidence="3">2.7.11.24</ecNumber>
    </recommendedName>
</protein>
<keyword evidence="16" id="KW-1185">Reference proteome</keyword>
<evidence type="ECO:0000256" key="11">
    <source>
        <dbReference type="ARBA" id="ARBA00048312"/>
    </source>
</evidence>
<evidence type="ECO:0000313" key="15">
    <source>
        <dbReference type="EMBL" id="PIC35421.1"/>
    </source>
</evidence>
<feature type="compositionally biased region" description="Basic and acidic residues" evidence="13">
    <location>
        <begin position="57"/>
        <end position="68"/>
    </location>
</feature>
<keyword evidence="5" id="KW-0597">Phosphoprotein</keyword>
<name>A0A2G5U7S1_9PELO</name>
<evidence type="ECO:0000256" key="2">
    <source>
        <dbReference type="ARBA" id="ARBA00008832"/>
    </source>
</evidence>
<feature type="binding site" evidence="12">
    <location>
        <position position="146"/>
    </location>
    <ligand>
        <name>ATP</name>
        <dbReference type="ChEBI" id="CHEBI:30616"/>
    </ligand>
</feature>
<evidence type="ECO:0000256" key="4">
    <source>
        <dbReference type="ARBA" id="ARBA00022527"/>
    </source>
</evidence>
<feature type="region of interest" description="Disordered" evidence="13">
    <location>
        <begin position="1"/>
        <end position="89"/>
    </location>
</feature>
<feature type="compositionally biased region" description="Polar residues" evidence="13">
    <location>
        <begin position="34"/>
        <end position="50"/>
    </location>
</feature>
<dbReference type="EMBL" id="PDUG01000004">
    <property type="protein sequence ID" value="PIC35421.1"/>
    <property type="molecule type" value="Genomic_DNA"/>
</dbReference>
<feature type="domain" description="Protein kinase" evidence="14">
    <location>
        <begin position="525"/>
        <end position="809"/>
    </location>
</feature>
<evidence type="ECO:0000256" key="7">
    <source>
        <dbReference type="ARBA" id="ARBA00022741"/>
    </source>
</evidence>
<dbReference type="PANTHER" id="PTHR24055">
    <property type="entry name" value="MITOGEN-ACTIVATED PROTEIN KINASE"/>
    <property type="match status" value="1"/>
</dbReference>
<dbReference type="GO" id="GO:0005524">
    <property type="term" value="F:ATP binding"/>
    <property type="evidence" value="ECO:0007669"/>
    <property type="project" value="UniProtKB-UniRule"/>
</dbReference>
<dbReference type="FunFam" id="1.10.510.10:FF:000684">
    <property type="entry name" value="Mitogen-activated protein kinase"/>
    <property type="match status" value="2"/>
</dbReference>
<evidence type="ECO:0000256" key="3">
    <source>
        <dbReference type="ARBA" id="ARBA00012411"/>
    </source>
</evidence>
<accession>A0A2G5U7S1</accession>
<dbReference type="GO" id="GO:0004707">
    <property type="term" value="F:MAP kinase activity"/>
    <property type="evidence" value="ECO:0007669"/>
    <property type="project" value="UniProtKB-EC"/>
</dbReference>
<comment type="similarity">
    <text evidence="2">Belongs to the protein kinase superfamily. CMGC Ser/Thr protein kinase family. MAP kinase subfamily.</text>
</comment>
<evidence type="ECO:0000256" key="12">
    <source>
        <dbReference type="PROSITE-ProRule" id="PRU10141"/>
    </source>
</evidence>
<dbReference type="GO" id="GO:0005737">
    <property type="term" value="C:cytoplasm"/>
    <property type="evidence" value="ECO:0007669"/>
    <property type="project" value="UniProtKB-ARBA"/>
</dbReference>
<feature type="compositionally biased region" description="Low complexity" evidence="13">
    <location>
        <begin position="1"/>
        <end position="17"/>
    </location>
</feature>
<dbReference type="GO" id="GO:0106310">
    <property type="term" value="F:protein serine kinase activity"/>
    <property type="evidence" value="ECO:0007669"/>
    <property type="project" value="RHEA"/>
</dbReference>
<evidence type="ECO:0000256" key="6">
    <source>
        <dbReference type="ARBA" id="ARBA00022679"/>
    </source>
</evidence>
<keyword evidence="6" id="KW-0808">Transferase</keyword>
<dbReference type="CDD" id="cd07851">
    <property type="entry name" value="STKc_p38"/>
    <property type="match status" value="1"/>
</dbReference>
<keyword evidence="9 12" id="KW-0067">ATP-binding</keyword>
<dbReference type="SUPFAM" id="SSF56112">
    <property type="entry name" value="Protein kinase-like (PK-like)"/>
    <property type="match status" value="2"/>
</dbReference>
<dbReference type="Gene3D" id="3.30.200.20">
    <property type="entry name" value="Phosphorylase Kinase, domain 1"/>
    <property type="match status" value="2"/>
</dbReference>
<dbReference type="OrthoDB" id="192887at2759"/>
<dbReference type="PROSITE" id="PS50011">
    <property type="entry name" value="PROTEIN_KINASE_DOM"/>
    <property type="match status" value="2"/>
</dbReference>
<dbReference type="InterPro" id="IPR050117">
    <property type="entry name" value="MAPK"/>
</dbReference>
<evidence type="ECO:0000256" key="13">
    <source>
        <dbReference type="SAM" id="MobiDB-lite"/>
    </source>
</evidence>
<keyword evidence="4" id="KW-0723">Serine/threonine-protein kinase</keyword>
<sequence>MASAPSSSSTSSSLPISHVRRHEDVPTPSAPPSKRSNIQPQESYEPNTWLQQQMEQEQQRKLAEEKKKQSTSTTEDDEEEEDVLSQPRGPHKRRFNFVMVSNITFAIPEGYDVDGIEYLGGGSFGNVIKTSALCRDGHRRWVTIKKMREPFFDPHHARRIFREIKLLQLMRHDNIICALDIYTPDEENDFRDVYVVTEFAGRSLYRILKQQRDYGRRVLTEEHVKFIIYQIIRALKYIHSANIIHRDLKPGNLALTDDSDLMILDFGLARSLEKKDTSLTQYVQTRWYRSPEVIYWKIDSYTNLADMWSVGCIAAELLTGDPLFPGDDVNAQYQRITQLCGSPDEELLTKIENDNSSAMKAVIQSYKVYKRRNFREVFAAYSPSADFIDLIEKLLVLDPEKRITVEEAIQHPYLAEFSLPADEPRADHIFDLDDTQARTRFQWREGCTSTKKQRLVFIQHSYSYLNFYIKKVERSSSDVLGMAVKMGDFPGTFIADLGPAPIEITPEGYHEVELNKTKWVIPHWYNSLRALGEGAYGVVCTAEYEPTGDRVAIKKFFRPFQSTIHAKRTYRELKLLRTLQHDNVLEMIDVFTPDPDASSLNYVYFVSVLMGSDLQNILKIQRLTDEQIQLLIYQVLRGLKYIHSAGIIHRDLKPSNIAVNERCEVKILDFGLARAQDAEMTGYVATRWYRAPEIMLNWMHYTQTVDIWSVGCILAELVSGRPLFPGDDHIDQLTKIMSVVGTPQEDFWSKIQSEEARNYIKNQPPIVRQDFGALFPMASPYAVELLEMMLILDPDERISVDSALRHDYLREYSVPNDEPVATDTVKNSIVTIDSAEENAESLNDWRELIWNEIRLFQTSARRLSFVSCTDTEEESMKI</sequence>
<dbReference type="EC" id="2.7.11.24" evidence="3"/>
<dbReference type="FunFam" id="3.30.200.20:FF:000769">
    <property type="entry name" value="Mitogen-activated protein kinase 14"/>
    <property type="match status" value="1"/>
</dbReference>
<dbReference type="InterPro" id="IPR017441">
    <property type="entry name" value="Protein_kinase_ATP_BS"/>
</dbReference>
<proteinExistence type="inferred from homology"/>
<feature type="compositionally biased region" description="Acidic residues" evidence="13">
    <location>
        <begin position="74"/>
        <end position="83"/>
    </location>
</feature>
<evidence type="ECO:0000256" key="5">
    <source>
        <dbReference type="ARBA" id="ARBA00022553"/>
    </source>
</evidence>
<evidence type="ECO:0000256" key="8">
    <source>
        <dbReference type="ARBA" id="ARBA00022777"/>
    </source>
</evidence>
<dbReference type="GO" id="GO:0006970">
    <property type="term" value="P:response to osmotic stress"/>
    <property type="evidence" value="ECO:0007669"/>
    <property type="project" value="UniProtKB-ARBA"/>
</dbReference>